<accession>A0A0X8G6C4</accession>
<dbReference type="Gene3D" id="2.60.40.10">
    <property type="entry name" value="Immunoglobulins"/>
    <property type="match status" value="1"/>
</dbReference>
<evidence type="ECO:0000313" key="2">
    <source>
        <dbReference type="EMBL" id="AMC10448.1"/>
    </source>
</evidence>
<reference evidence="3" key="1">
    <citation type="submission" date="2015-12" db="EMBL/GenBank/DDBJ databases">
        <title>Complete genome sequence of Lutibacter profundus strain LP1.</title>
        <authorList>
            <person name="Wissuwa J."/>
            <person name="Le Moine Bauer S."/>
            <person name="Stokke R."/>
            <person name="Dahle H."/>
            <person name="Steen I.H."/>
        </authorList>
    </citation>
    <scope>NUCLEOTIDE SEQUENCE [LARGE SCALE GENOMIC DNA]</scope>
    <source>
        <strain evidence="3">LP1</strain>
    </source>
</reference>
<dbReference type="InterPro" id="IPR013783">
    <property type="entry name" value="Ig-like_fold"/>
</dbReference>
<proteinExistence type="predicted"/>
<dbReference type="EMBL" id="CP013355">
    <property type="protein sequence ID" value="AMC10448.1"/>
    <property type="molecule type" value="Genomic_DNA"/>
</dbReference>
<dbReference type="STRING" id="1622118.Lupro_03910"/>
<evidence type="ECO:0000256" key="1">
    <source>
        <dbReference type="SAM" id="SignalP"/>
    </source>
</evidence>
<dbReference type="KEGG" id="lut:Lupro_03910"/>
<keyword evidence="3" id="KW-1185">Reference proteome</keyword>
<keyword evidence="1" id="KW-0732">Signal</keyword>
<protein>
    <recommendedName>
        <fullName evidence="4">Ig-like domain-containing protein</fullName>
    </recommendedName>
</protein>
<dbReference type="NCBIfam" id="TIGR04131">
    <property type="entry name" value="Bac_Flav_CTERM"/>
    <property type="match status" value="1"/>
</dbReference>
<dbReference type="SUPFAM" id="SSF75011">
    <property type="entry name" value="3-carboxy-cis,cis-mucoante lactonizing enzyme"/>
    <property type="match status" value="1"/>
</dbReference>
<dbReference type="OrthoDB" id="9765926at2"/>
<dbReference type="InterPro" id="IPR026341">
    <property type="entry name" value="T9SS_type_B"/>
</dbReference>
<reference evidence="2 3" key="2">
    <citation type="journal article" date="2016" name="Int. J. Syst. Evol. Microbiol.">
        <title>Lutibacter profundi sp. nov., isolated from a deep-sea hydrothermal system on the Arctic Mid-Ocean Ridge and emended description of the genus Lutibacter.</title>
        <authorList>
            <person name="Le Moine Bauer S."/>
            <person name="Roalkvam I."/>
            <person name="Steen I.H."/>
            <person name="Dahle H."/>
        </authorList>
    </citation>
    <scope>NUCLEOTIDE SEQUENCE [LARGE SCALE GENOMIC DNA]</scope>
    <source>
        <strain evidence="2 3">LP1</strain>
    </source>
</reference>
<gene>
    <name evidence="2" type="ORF">Lupro_03910</name>
</gene>
<dbReference type="Proteomes" id="UP000059672">
    <property type="component" value="Chromosome"/>
</dbReference>
<feature type="signal peptide" evidence="1">
    <location>
        <begin position="1"/>
        <end position="18"/>
    </location>
</feature>
<evidence type="ECO:0000313" key="3">
    <source>
        <dbReference type="Proteomes" id="UP000059672"/>
    </source>
</evidence>
<dbReference type="PATRIC" id="fig|1622118.3.peg.828"/>
<dbReference type="Pfam" id="PF13585">
    <property type="entry name" value="CHU_C"/>
    <property type="match status" value="1"/>
</dbReference>
<organism evidence="2 3">
    <name type="scientific">Lutibacter profundi</name>
    <dbReference type="NCBI Taxonomy" id="1622118"/>
    <lineage>
        <taxon>Bacteria</taxon>
        <taxon>Pseudomonadati</taxon>
        <taxon>Bacteroidota</taxon>
        <taxon>Flavobacteriia</taxon>
        <taxon>Flavobacteriales</taxon>
        <taxon>Flavobacteriaceae</taxon>
        <taxon>Lutibacter</taxon>
    </lineage>
</organism>
<dbReference type="RefSeq" id="WP_068206467.1">
    <property type="nucleotide sequence ID" value="NZ_CP013355.1"/>
</dbReference>
<evidence type="ECO:0008006" key="4">
    <source>
        <dbReference type="Google" id="ProtNLM"/>
    </source>
</evidence>
<feature type="chain" id="PRO_5007066272" description="Ig-like domain-containing protein" evidence="1">
    <location>
        <begin position="19"/>
        <end position="1327"/>
    </location>
</feature>
<sequence>MKKLLTILSFLCVLQSFSQGEANFWYFGENAGLDFNSGSPVALNDGQLNTFEGCSSFSDSNGNLLFYSDGTTIWNKNHTVMPNGFGLKGHPSSTQSAMIIPRPGSTNEYYLFTVGSAVSGGEFGFNYYTIDMNADGGLGDIVAGPIDLSGLKSNLWTEKVAAIKGGDCNTFWVLSYAENQFYAYKVSSTGVNSNAVTSTTSHTADDRRGYLKIAPNGKKVAIAHMADMKLLLYDFDNTTGIVTNEKSLPLVFPENKPYGVEFSANSEKLYVNASNDYYSNIFSEWNNPSNHLSTLYQFNLSSNIIEDIIDSREIIDSRNLYRGALQLGPDQKIYRALSETYNIGIPYLGVIENPEKDGILCNYKHKEISLGIKNSTQGLPPFIASIFSQIEITSVDDQGTTTVLNDQTTHVCVGDSFDIIPEPLTGTSTYKWFFNSDTTPFSNSKNLTFTNINTSASGLYSLEVSQTDSCGNIIILEGEFSIEVYDVPVAYQPSSIDQCDDDNDGFYAFDLAALRDAEVRNGQSSTEFNVSYFRNLIDADTNSNEITNPYINSSAYSTDTIIAKIYNVQNPNCYNTKSLTIQVFETPKPSLTIPVLGQCDSNLVGTDIDGIEIFDLTLKEPEILNGQLATDFTITYFLDATLNNPIPNPATFQNTIRTQPIYVKIVNTLNPNCSAVTNFDIEVFELPTVTSSANLKQCDDDTDGFSTFNLTEVNEKISTNSTNENFTYFTTSLAADTNDNTKLITNPTAYINQNVTTDTVWTRIENNNGCHRVAEINLTVSTTGIPPSFKQRAFYECDDFIDVLNNERDGVTSFNFSGITNDVKALFPANQQLIITYYRNEADALSELNPIVDPSNYRNIGYSSPQIIHIRIDSELDNDCLGIWPRITLNVEPVPIANSVTIYRQCDDDFDGFFPFDTTNIQTTVLNGQTGMTVSYFDQNGNALPTPLPNPFLTKSQTITIRVTDNNSIDPDGACFDETTLEFIVDKKPVAYTVPDFVECDDNIDGIISFDTSTIQTTVLNGQTGMLVSYFDQNGNLLPSPLPNPFITETKTITIKVENELNGTCTAETTLNFIVNEKPQFELYPTAIYCLNLPPITVETFNALDNYTYEWKNESGIIISTNFDAVISKAGKYTVIATSTEGCQSFPQTITIEASIIATITLDDITIVDDSDNNSITISTTNLGIGDYEFAIQKTNEFMGAFQDEPYFENLMPGIYTVFVRDKNSCGIAQIDVSVIGFPKFFTPNNDGYNDTWLVLGVNENFYANSNIYVFDRFGKLITQIDPKSNGWDGIFNGRQLPATDYWFSVELIDNNGNIRSRKGHFSLIRR</sequence>
<name>A0A0X8G6C4_9FLAO</name>